<dbReference type="EMBL" id="KB007811">
    <property type="protein sequence ID" value="ELR24729.1"/>
    <property type="molecule type" value="Genomic_DNA"/>
</dbReference>
<keyword evidence="10" id="KW-1185">Reference proteome</keyword>
<evidence type="ECO:0000256" key="3">
    <source>
        <dbReference type="ARBA" id="ARBA00022448"/>
    </source>
</evidence>
<evidence type="ECO:0000256" key="2">
    <source>
        <dbReference type="ARBA" id="ARBA00006613"/>
    </source>
</evidence>
<dbReference type="PIRSF" id="PIRSF002291">
    <property type="entry name" value="AP_complex_beta"/>
    <property type="match status" value="1"/>
</dbReference>
<reference evidence="9 10" key="1">
    <citation type="journal article" date="2013" name="Genome Biol.">
        <title>Genome of Acanthamoeba castellanii highlights extensive lateral gene transfer and early evolution of tyrosine kinase signaling.</title>
        <authorList>
            <person name="Clarke M."/>
            <person name="Lohan A.J."/>
            <person name="Liu B."/>
            <person name="Lagkouvardos I."/>
            <person name="Roy S."/>
            <person name="Zafar N."/>
            <person name="Bertelli C."/>
            <person name="Schilde C."/>
            <person name="Kianianmomeni A."/>
            <person name="Burglin T.R."/>
            <person name="Frech C."/>
            <person name="Turcotte B."/>
            <person name="Kopec K.O."/>
            <person name="Synnott J.M."/>
            <person name="Choo C."/>
            <person name="Paponov I."/>
            <person name="Finkler A."/>
            <person name="Soon Heng Tan C."/>
            <person name="Hutchins A.P."/>
            <person name="Weinmeier T."/>
            <person name="Rattei T."/>
            <person name="Chu J.S."/>
            <person name="Gimenez G."/>
            <person name="Irimia M."/>
            <person name="Rigden D.J."/>
            <person name="Fitzpatrick D.A."/>
            <person name="Lorenzo-Morales J."/>
            <person name="Bateman A."/>
            <person name="Chiu C.H."/>
            <person name="Tang P."/>
            <person name="Hegemann P."/>
            <person name="Fromm H."/>
            <person name="Raoult D."/>
            <person name="Greub G."/>
            <person name="Miranda-Saavedra D."/>
            <person name="Chen N."/>
            <person name="Nash P."/>
            <person name="Ginger M.L."/>
            <person name="Horn M."/>
            <person name="Schaap P."/>
            <person name="Caler L."/>
            <person name="Loftus B."/>
        </authorList>
    </citation>
    <scope>NUCLEOTIDE SEQUENCE [LARGE SCALE GENOMIC DNA]</scope>
    <source>
        <strain evidence="9 10">Neff</strain>
    </source>
</reference>
<evidence type="ECO:0000256" key="7">
    <source>
        <dbReference type="SAM" id="MobiDB-lite"/>
    </source>
</evidence>
<dbReference type="Gene3D" id="3.30.310.10">
    <property type="entry name" value="TATA-Binding Protein"/>
    <property type="match status" value="1"/>
</dbReference>
<comment type="similarity">
    <text evidence="2 6">Belongs to the adaptor complexes large subunit family.</text>
</comment>
<dbReference type="SUPFAM" id="SSF48371">
    <property type="entry name" value="ARM repeat"/>
    <property type="match status" value="1"/>
</dbReference>
<evidence type="ECO:0000313" key="10">
    <source>
        <dbReference type="Proteomes" id="UP000011083"/>
    </source>
</evidence>
<feature type="compositionally biased region" description="Low complexity" evidence="7">
    <location>
        <begin position="15"/>
        <end position="27"/>
    </location>
</feature>
<dbReference type="InterPro" id="IPR012295">
    <property type="entry name" value="TBP_dom_sf"/>
</dbReference>
<dbReference type="InterPro" id="IPR011989">
    <property type="entry name" value="ARM-like"/>
</dbReference>
<dbReference type="GO" id="GO:0030131">
    <property type="term" value="C:clathrin adaptor complex"/>
    <property type="evidence" value="ECO:0007669"/>
    <property type="project" value="InterPro"/>
</dbReference>
<dbReference type="Gene3D" id="1.25.10.10">
    <property type="entry name" value="Leucine-rich Repeat Variant"/>
    <property type="match status" value="1"/>
</dbReference>
<organism evidence="9 10">
    <name type="scientific">Acanthamoeba castellanii (strain ATCC 30010 / Neff)</name>
    <dbReference type="NCBI Taxonomy" id="1257118"/>
    <lineage>
        <taxon>Eukaryota</taxon>
        <taxon>Amoebozoa</taxon>
        <taxon>Discosea</taxon>
        <taxon>Longamoebia</taxon>
        <taxon>Centramoebida</taxon>
        <taxon>Acanthamoebidae</taxon>
        <taxon>Acanthamoeba</taxon>
    </lineage>
</organism>
<dbReference type="RefSeq" id="XP_004356629.1">
    <property type="nucleotide sequence ID" value="XM_004356576.1"/>
</dbReference>
<feature type="domain" description="Beta-adaptin appendage C-terminal subdomain" evidence="8">
    <location>
        <begin position="673"/>
        <end position="783"/>
    </location>
</feature>
<feature type="region of interest" description="Disordered" evidence="7">
    <location>
        <begin position="1"/>
        <end position="39"/>
    </location>
</feature>
<dbReference type="Proteomes" id="UP000011083">
    <property type="component" value="Unassembled WGS sequence"/>
</dbReference>
<sequence length="789" mass="86442">MAGVGDAAFSRPGHPSSASFSFSSSSPSAPPATTPSAAPSRYFSELKTGEVQELLAGLREASVERDMNKQREVVKRVIAFMTVGIDLSRLFPEMVMSCNTRDVVQKKLVYLYLTTYAESHPDLSLLAVNTLQKDVTDTNPMIRGLALRHLCSLRLPDFLEYMIPPVDNGLRDPAPYVRKTAALAVAKLHRLSPQVLKRQNTWVGQLYDLVADRDPAVAHNALAALQEVLLSAGGPSVTRTLAMHLFSRVSEFNPWAMCLVLQIALRHSPTEDDLYDILNVLEDRLKLNNPTVIFAVLQAFLHLTDGLPIREQVYGRLVGPLITVLSSAGPEEAWTCLHHARLLATVAPQHFSAHYKHFFCRYNDTSAVKVLKVDILTDIASEANAQQIVEELSEYIREGDHELGKRAVAAIGRIAAGVPQAESSAVFVAQDLLGAAAHGGAWAGLGLSLALALLRRSPAYADTLLPPILSATNSARLEDTEARGAYVWVLGEYGDRIGEAPYLLEELVPTYAELPAALKLQLLSAAMKLLFKRAPEMQPVMGQLLHAALDDSSNVDVRDRALLYYRLLRQHLSQARQIFLVEKDPIGAFTEETHTELYEELLAEFNSLAVVYGLPSHRFPRPPTLDIRPTAGSAGAPAVSSTVSVEQDEKPAAPFTTAAKAQSLLGEEGPLVLRPRATMDSRTFQEKWAALPVAHTWEAPISASADWSSVEARMSAEQVMCMASGSVGGVHKYYFFAQEDRSSAYFVVEVVGETAKGRLTARFKTETERALPHFTRHFKLALSRALALN</sequence>
<evidence type="ECO:0000256" key="6">
    <source>
        <dbReference type="PIRNR" id="PIRNR002291"/>
    </source>
</evidence>
<comment type="subcellular location">
    <subcellularLocation>
        <location evidence="1">Endomembrane system</location>
    </subcellularLocation>
</comment>
<dbReference type="GO" id="GO:0016192">
    <property type="term" value="P:vesicle-mediated transport"/>
    <property type="evidence" value="ECO:0007669"/>
    <property type="project" value="InterPro"/>
</dbReference>
<dbReference type="InterPro" id="IPR002553">
    <property type="entry name" value="Clathrin/coatomer_adapt-like_N"/>
</dbReference>
<evidence type="ECO:0000256" key="1">
    <source>
        <dbReference type="ARBA" id="ARBA00004308"/>
    </source>
</evidence>
<dbReference type="InterPro" id="IPR016342">
    <property type="entry name" value="AP_complex_bsu_1_2_4"/>
</dbReference>
<keyword evidence="4 6" id="KW-0653">Protein transport</keyword>
<dbReference type="GeneID" id="14925754"/>
<dbReference type="InterPro" id="IPR026739">
    <property type="entry name" value="AP_beta"/>
</dbReference>
<dbReference type="GO" id="GO:0006886">
    <property type="term" value="P:intracellular protein transport"/>
    <property type="evidence" value="ECO:0007669"/>
    <property type="project" value="InterPro"/>
</dbReference>
<dbReference type="SMART" id="SM01020">
    <property type="entry name" value="B2-adapt-app_C"/>
    <property type="match status" value="1"/>
</dbReference>
<keyword evidence="5 6" id="KW-0472">Membrane</keyword>
<protein>
    <recommendedName>
        <fullName evidence="6">AP complex subunit beta</fullName>
    </recommendedName>
</protein>
<dbReference type="VEuPathDB" id="AmoebaDB:ACA1_173870"/>
<keyword evidence="3 6" id="KW-0813">Transport</keyword>
<evidence type="ECO:0000313" key="9">
    <source>
        <dbReference type="EMBL" id="ELR24729.1"/>
    </source>
</evidence>
<evidence type="ECO:0000256" key="5">
    <source>
        <dbReference type="ARBA" id="ARBA00023136"/>
    </source>
</evidence>
<gene>
    <name evidence="9" type="ORF">ACA1_173870</name>
</gene>
<dbReference type="OrthoDB" id="10254310at2759"/>
<evidence type="ECO:0000256" key="4">
    <source>
        <dbReference type="ARBA" id="ARBA00022927"/>
    </source>
</evidence>
<dbReference type="OMA" id="FIQRPTR"/>
<dbReference type="GO" id="GO:0012505">
    <property type="term" value="C:endomembrane system"/>
    <property type="evidence" value="ECO:0007669"/>
    <property type="project" value="UniProtKB-SubCell"/>
</dbReference>
<dbReference type="PANTHER" id="PTHR11134">
    <property type="entry name" value="ADAPTOR COMPLEX SUBUNIT BETA FAMILY MEMBER"/>
    <property type="match status" value="1"/>
</dbReference>
<dbReference type="KEGG" id="acan:ACA1_173870"/>
<dbReference type="GO" id="GO:0030276">
    <property type="term" value="F:clathrin binding"/>
    <property type="evidence" value="ECO:0007669"/>
    <property type="project" value="InterPro"/>
</dbReference>
<dbReference type="InterPro" id="IPR015151">
    <property type="entry name" value="B-adaptin_app_sub_C"/>
</dbReference>
<dbReference type="STRING" id="1257118.L8HGQ2"/>
<dbReference type="Pfam" id="PF09066">
    <property type="entry name" value="B2-adapt-app_C"/>
    <property type="match status" value="1"/>
</dbReference>
<name>L8HGQ2_ACACF</name>
<dbReference type="AlphaFoldDB" id="L8HGQ2"/>
<dbReference type="Pfam" id="PF01602">
    <property type="entry name" value="Adaptin_N"/>
    <property type="match status" value="1"/>
</dbReference>
<proteinExistence type="inferred from homology"/>
<evidence type="ECO:0000259" key="8">
    <source>
        <dbReference type="SMART" id="SM01020"/>
    </source>
</evidence>
<accession>L8HGQ2</accession>
<dbReference type="InterPro" id="IPR016024">
    <property type="entry name" value="ARM-type_fold"/>
</dbReference>